<dbReference type="EMBL" id="CP002831">
    <property type="protein sequence ID" value="AFC26067.1"/>
    <property type="molecule type" value="Genomic_DNA"/>
</dbReference>
<dbReference type="AlphaFoldDB" id="H6L131"/>
<reference evidence="1 2" key="1">
    <citation type="journal article" date="2012" name="Stand. Genomic Sci.">
        <title>Complete genome sequencing and analysis of Saprospira grandis str. Lewin, a predatory marine bacterium.</title>
        <authorList>
            <person name="Saw J.H."/>
            <person name="Yuryev A."/>
            <person name="Kanbe M."/>
            <person name="Hou S."/>
            <person name="Young A.G."/>
            <person name="Aizawa S."/>
            <person name="Alam M."/>
        </authorList>
    </citation>
    <scope>NUCLEOTIDE SEQUENCE [LARGE SCALE GENOMIC DNA]</scope>
    <source>
        <strain evidence="1 2">Lewin</strain>
    </source>
</reference>
<evidence type="ECO:0000313" key="1">
    <source>
        <dbReference type="EMBL" id="AFC26067.1"/>
    </source>
</evidence>
<dbReference type="STRING" id="984262.SGRA_3340"/>
<protein>
    <submittedName>
        <fullName evidence="1">Uncharacterized protein</fullName>
    </submittedName>
</protein>
<sequence length="63" mass="7178">MLIWGCPALRAGRAVSQLAIRSALRAFSLRFKSPRSGLRPLLSIPQPGWASPAFWRQKDFYYN</sequence>
<accession>H6L131</accession>
<proteinExistence type="predicted"/>
<dbReference type="HOGENOM" id="CLU_2883365_0_0_10"/>
<organism evidence="1 2">
    <name type="scientific">Saprospira grandis (strain Lewin)</name>
    <dbReference type="NCBI Taxonomy" id="984262"/>
    <lineage>
        <taxon>Bacteria</taxon>
        <taxon>Pseudomonadati</taxon>
        <taxon>Bacteroidota</taxon>
        <taxon>Saprospiria</taxon>
        <taxon>Saprospirales</taxon>
        <taxon>Saprospiraceae</taxon>
        <taxon>Saprospira</taxon>
    </lineage>
</organism>
<evidence type="ECO:0000313" key="2">
    <source>
        <dbReference type="Proteomes" id="UP000007519"/>
    </source>
</evidence>
<dbReference type="Proteomes" id="UP000007519">
    <property type="component" value="Chromosome"/>
</dbReference>
<dbReference type="KEGG" id="sgn:SGRA_3340"/>
<keyword evidence="2" id="KW-1185">Reference proteome</keyword>
<gene>
    <name evidence="1" type="ordered locus">SGRA_3340</name>
</gene>
<name>H6L131_SAPGL</name>